<comment type="similarity">
    <text evidence="2">Belongs to the bacterial sugar transferase family.</text>
</comment>
<dbReference type="InterPro" id="IPR003362">
    <property type="entry name" value="Bact_transf"/>
</dbReference>
<keyword evidence="12" id="KW-1185">Reference proteome</keyword>
<name>A0A845LYR0_9RHOB</name>
<evidence type="ECO:0000256" key="3">
    <source>
        <dbReference type="ARBA" id="ARBA00022475"/>
    </source>
</evidence>
<dbReference type="PANTHER" id="PTHR30576">
    <property type="entry name" value="COLANIC BIOSYNTHESIS UDP-GLUCOSE LIPID CARRIER TRANSFERASE"/>
    <property type="match status" value="1"/>
</dbReference>
<comment type="subcellular location">
    <subcellularLocation>
        <location evidence="1">Cell membrane</location>
    </subcellularLocation>
</comment>
<proteinExistence type="inferred from homology"/>
<dbReference type="RefSeq" id="WP_161350604.1">
    <property type="nucleotide sequence ID" value="NZ_WTUX01000010.1"/>
</dbReference>
<feature type="domain" description="Bacterial sugar transferase" evidence="10">
    <location>
        <begin position="33"/>
        <end position="224"/>
    </location>
</feature>
<evidence type="ECO:0000259" key="10">
    <source>
        <dbReference type="Pfam" id="PF02397"/>
    </source>
</evidence>
<evidence type="ECO:0000256" key="7">
    <source>
        <dbReference type="ARBA" id="ARBA00023136"/>
    </source>
</evidence>
<dbReference type="GO" id="GO:0005886">
    <property type="term" value="C:plasma membrane"/>
    <property type="evidence" value="ECO:0007669"/>
    <property type="project" value="UniProtKB-SubCell"/>
</dbReference>
<organism evidence="11 12">
    <name type="scientific">Maritimibacter harenae</name>
    <dbReference type="NCBI Taxonomy" id="2606218"/>
    <lineage>
        <taxon>Bacteria</taxon>
        <taxon>Pseudomonadati</taxon>
        <taxon>Pseudomonadota</taxon>
        <taxon>Alphaproteobacteria</taxon>
        <taxon>Rhodobacterales</taxon>
        <taxon>Roseobacteraceae</taxon>
        <taxon>Maritimibacter</taxon>
    </lineage>
</organism>
<evidence type="ECO:0000256" key="9">
    <source>
        <dbReference type="SAM" id="Phobius"/>
    </source>
</evidence>
<dbReference type="EMBL" id="WTUX01000010">
    <property type="protein sequence ID" value="MZR12486.1"/>
    <property type="molecule type" value="Genomic_DNA"/>
</dbReference>
<dbReference type="Pfam" id="PF02397">
    <property type="entry name" value="Bac_transf"/>
    <property type="match status" value="1"/>
</dbReference>
<keyword evidence="4 11" id="KW-0808">Transferase</keyword>
<dbReference type="Proteomes" id="UP000467322">
    <property type="component" value="Unassembled WGS sequence"/>
</dbReference>
<dbReference type="PANTHER" id="PTHR30576:SF4">
    <property type="entry name" value="UNDECAPRENYL-PHOSPHATE GALACTOSE PHOSPHOTRANSFERASE"/>
    <property type="match status" value="1"/>
</dbReference>
<feature type="transmembrane region" description="Helical" evidence="9">
    <location>
        <begin position="38"/>
        <end position="59"/>
    </location>
</feature>
<dbReference type="GO" id="GO:0000271">
    <property type="term" value="P:polysaccharide biosynthetic process"/>
    <property type="evidence" value="ECO:0007669"/>
    <property type="project" value="UniProtKB-KW"/>
</dbReference>
<protein>
    <submittedName>
        <fullName evidence="11">Sugar transferase</fullName>
    </submittedName>
</protein>
<keyword evidence="8" id="KW-0270">Exopolysaccharide synthesis</keyword>
<sequence>MALDFEHQVLVAAPGHQRLAPAMPPRPTIGKGKRLFDMAFAAAALIALSPVFLVIAVMLRLRERGPVFFAHSRVGQNGQTFRCLKFRTMRENGDEMLARMLAIDPIARREWEEAQKIDRDPRVTRLGAFLRRTSLDELPQFWNVLRGDMSIVGPRPVTRGEAAKYGRHFADYCKVKPGITGAWQVGGRSDTSYEHRVALDVDYVRNGSFAEDLRIVFKTVGVVLAQRGAC</sequence>
<keyword evidence="3" id="KW-1003">Cell membrane</keyword>
<evidence type="ECO:0000256" key="1">
    <source>
        <dbReference type="ARBA" id="ARBA00004236"/>
    </source>
</evidence>
<evidence type="ECO:0000256" key="6">
    <source>
        <dbReference type="ARBA" id="ARBA00022989"/>
    </source>
</evidence>
<comment type="caution">
    <text evidence="11">The sequence shown here is derived from an EMBL/GenBank/DDBJ whole genome shotgun (WGS) entry which is preliminary data.</text>
</comment>
<accession>A0A845LYR0</accession>
<reference evidence="11 12" key="1">
    <citation type="submission" date="2019-12" db="EMBL/GenBank/DDBJ databases">
        <title>Maritimibacter sp. nov. sp. isolated from sea sand.</title>
        <authorList>
            <person name="Kim J."/>
            <person name="Jeong S.E."/>
            <person name="Jung H.S."/>
            <person name="Jeon C.O."/>
        </authorList>
    </citation>
    <scope>NUCLEOTIDE SEQUENCE [LARGE SCALE GENOMIC DNA]</scope>
    <source>
        <strain evidence="11 12">DP07</strain>
    </source>
</reference>
<keyword evidence="7 9" id="KW-0472">Membrane</keyword>
<evidence type="ECO:0000313" key="11">
    <source>
        <dbReference type="EMBL" id="MZR12486.1"/>
    </source>
</evidence>
<evidence type="ECO:0000256" key="5">
    <source>
        <dbReference type="ARBA" id="ARBA00022692"/>
    </source>
</evidence>
<keyword evidence="6 9" id="KW-1133">Transmembrane helix</keyword>
<gene>
    <name evidence="11" type="ORF">GQE99_05580</name>
</gene>
<dbReference type="GO" id="GO:0016780">
    <property type="term" value="F:phosphotransferase activity, for other substituted phosphate groups"/>
    <property type="evidence" value="ECO:0007669"/>
    <property type="project" value="TreeGrafter"/>
</dbReference>
<evidence type="ECO:0000256" key="2">
    <source>
        <dbReference type="ARBA" id="ARBA00006464"/>
    </source>
</evidence>
<evidence type="ECO:0000256" key="4">
    <source>
        <dbReference type="ARBA" id="ARBA00022679"/>
    </source>
</evidence>
<evidence type="ECO:0000256" key="8">
    <source>
        <dbReference type="ARBA" id="ARBA00023169"/>
    </source>
</evidence>
<evidence type="ECO:0000313" key="12">
    <source>
        <dbReference type="Proteomes" id="UP000467322"/>
    </source>
</evidence>
<dbReference type="AlphaFoldDB" id="A0A845LYR0"/>
<keyword evidence="5 9" id="KW-0812">Transmembrane</keyword>